<feature type="modified residue" description="N6-(pyridoxal phosphate)lysine" evidence="8">
    <location>
        <position position="200"/>
    </location>
</feature>
<dbReference type="PIRSF" id="PIRSF001434">
    <property type="entry name" value="CGS"/>
    <property type="match status" value="1"/>
</dbReference>
<dbReference type="GO" id="GO:0003962">
    <property type="term" value="F:cystathionine gamma-synthase activity"/>
    <property type="evidence" value="ECO:0007669"/>
    <property type="project" value="TreeGrafter"/>
</dbReference>
<evidence type="ECO:0000256" key="3">
    <source>
        <dbReference type="ARBA" id="ARBA00022898"/>
    </source>
</evidence>
<dbReference type="GO" id="GO:0005737">
    <property type="term" value="C:cytoplasm"/>
    <property type="evidence" value="ECO:0007669"/>
    <property type="project" value="TreeGrafter"/>
</dbReference>
<sequence>MTFAQHDGTRAATQVVALGRPDRTPGAPVNVPVTFTSTYVADGEVNYARVSNPTWEALEEVLGALEGGVARVFASGLAAIAAVVGTVPAAGVVVVPRHVYSGTTALLAERVGAGALQVRTVDAEDVEGIVAACEGADLLMLESPTNPMMELTDVPAVMRGLLARYGARRPLVVCDNTFATPLGQQPLRWGVDAVVHSATKYLAGHSDVLLGAVVVAPDRVALQERVHTYRSLYGAIPGPMEAWLVLRGIRTLSVRLERASASAEVLVGRLEEHPAVQHVRYPGFGAMISVEVDGGAAAAEAVCAAARLWTHSTSLGGVESQLERRRRHAPEAGTVPDNLIRLSVGVEDVEDLWADLEEALRAAG</sequence>
<comment type="catalytic activity">
    <reaction evidence="6">
        <text>L-homocysteine + H2O = 2-oxobutanoate + hydrogen sulfide + NH4(+) + H(+)</text>
        <dbReference type="Rhea" id="RHEA:14501"/>
        <dbReference type="ChEBI" id="CHEBI:15377"/>
        <dbReference type="ChEBI" id="CHEBI:15378"/>
        <dbReference type="ChEBI" id="CHEBI:16763"/>
        <dbReference type="ChEBI" id="CHEBI:28938"/>
        <dbReference type="ChEBI" id="CHEBI:29919"/>
        <dbReference type="ChEBI" id="CHEBI:58199"/>
        <dbReference type="EC" id="4.4.1.2"/>
    </reaction>
    <physiologicalReaction direction="left-to-right" evidence="6">
        <dbReference type="Rhea" id="RHEA:14502"/>
    </physiologicalReaction>
</comment>
<dbReference type="PANTHER" id="PTHR11808">
    <property type="entry name" value="TRANS-SULFURATION ENZYME FAMILY MEMBER"/>
    <property type="match status" value="1"/>
</dbReference>
<evidence type="ECO:0000313" key="11">
    <source>
        <dbReference type="Proteomes" id="UP000219688"/>
    </source>
</evidence>
<gene>
    <name evidence="10" type="ORF">SAMN05421879_10873</name>
</gene>
<proteinExistence type="inferred from homology"/>
<keyword evidence="3 8" id="KW-0663">Pyridoxal phosphate</keyword>
<dbReference type="PANTHER" id="PTHR11808:SF15">
    <property type="entry name" value="CYSTATHIONINE GAMMA-LYASE"/>
    <property type="match status" value="1"/>
</dbReference>
<dbReference type="FunFam" id="3.40.640.10:FF:000046">
    <property type="entry name" value="Cystathionine gamma-lyase"/>
    <property type="match status" value="1"/>
</dbReference>
<dbReference type="GO" id="GO:0018826">
    <property type="term" value="F:methionine gamma-lyase activity"/>
    <property type="evidence" value="ECO:0007669"/>
    <property type="project" value="UniProtKB-EC"/>
</dbReference>
<dbReference type="AlphaFoldDB" id="A0A285VVI3"/>
<dbReference type="RefSeq" id="WP_097188617.1">
    <property type="nucleotide sequence ID" value="NZ_OBQK01000008.1"/>
</dbReference>
<evidence type="ECO:0000256" key="9">
    <source>
        <dbReference type="RuleBase" id="RU362118"/>
    </source>
</evidence>
<dbReference type="EC" id="4.4.1.2" evidence="4"/>
<evidence type="ECO:0000256" key="8">
    <source>
        <dbReference type="PIRSR" id="PIRSR001434-2"/>
    </source>
</evidence>
<evidence type="ECO:0000256" key="6">
    <source>
        <dbReference type="ARBA" id="ARBA00048780"/>
    </source>
</evidence>
<organism evidence="10 11">
    <name type="scientific">Ornithinimicrobium cerasi</name>
    <dbReference type="NCBI Taxonomy" id="2248773"/>
    <lineage>
        <taxon>Bacteria</taxon>
        <taxon>Bacillati</taxon>
        <taxon>Actinomycetota</taxon>
        <taxon>Actinomycetes</taxon>
        <taxon>Micrococcales</taxon>
        <taxon>Ornithinimicrobiaceae</taxon>
        <taxon>Ornithinimicrobium</taxon>
    </lineage>
</organism>
<dbReference type="GO" id="GO:0004123">
    <property type="term" value="F:cystathionine gamma-lyase activity"/>
    <property type="evidence" value="ECO:0007669"/>
    <property type="project" value="TreeGrafter"/>
</dbReference>
<dbReference type="InterPro" id="IPR015424">
    <property type="entry name" value="PyrdxlP-dep_Trfase"/>
</dbReference>
<evidence type="ECO:0000256" key="1">
    <source>
        <dbReference type="ARBA" id="ARBA00001933"/>
    </source>
</evidence>
<dbReference type="Gene3D" id="3.90.1150.10">
    <property type="entry name" value="Aspartate Aminotransferase, domain 1"/>
    <property type="match status" value="1"/>
</dbReference>
<accession>A0A285VVI3</accession>
<comment type="cofactor">
    <cofactor evidence="1 9">
        <name>pyridoxal 5'-phosphate</name>
        <dbReference type="ChEBI" id="CHEBI:597326"/>
    </cofactor>
</comment>
<comment type="similarity">
    <text evidence="2 9">Belongs to the trans-sulfuration enzymes family.</text>
</comment>
<dbReference type="STRING" id="1122622.GCA_000421185_02999"/>
<dbReference type="Proteomes" id="UP000219688">
    <property type="component" value="Unassembled WGS sequence"/>
</dbReference>
<dbReference type="InterPro" id="IPR015422">
    <property type="entry name" value="PyrdxlP-dep_Trfase_small"/>
</dbReference>
<evidence type="ECO:0000256" key="4">
    <source>
        <dbReference type="ARBA" id="ARBA00047175"/>
    </source>
</evidence>
<protein>
    <recommendedName>
        <fullName evidence="4">homocysteine desulfhydrase</fullName>
        <ecNumber evidence="4">4.4.1.2</ecNumber>
    </recommendedName>
    <alternativeName>
        <fullName evidence="5">Homocysteine desulfhydrase</fullName>
    </alternativeName>
</protein>
<evidence type="ECO:0000313" key="10">
    <source>
        <dbReference type="EMBL" id="SOC56641.1"/>
    </source>
</evidence>
<dbReference type="GO" id="GO:0019346">
    <property type="term" value="P:transsulfuration"/>
    <property type="evidence" value="ECO:0007669"/>
    <property type="project" value="InterPro"/>
</dbReference>
<dbReference type="GO" id="GO:0019343">
    <property type="term" value="P:cysteine biosynthetic process via cystathionine"/>
    <property type="evidence" value="ECO:0007669"/>
    <property type="project" value="TreeGrafter"/>
</dbReference>
<dbReference type="InterPro" id="IPR000277">
    <property type="entry name" value="Cys/Met-Metab_PyrdxlP-dep_enz"/>
</dbReference>
<evidence type="ECO:0000256" key="2">
    <source>
        <dbReference type="ARBA" id="ARBA00009077"/>
    </source>
</evidence>
<dbReference type="Pfam" id="PF01053">
    <property type="entry name" value="Cys_Met_Meta_PP"/>
    <property type="match status" value="1"/>
</dbReference>
<dbReference type="SUPFAM" id="SSF53383">
    <property type="entry name" value="PLP-dependent transferases"/>
    <property type="match status" value="1"/>
</dbReference>
<evidence type="ECO:0000256" key="5">
    <source>
        <dbReference type="ARBA" id="ARBA00047199"/>
    </source>
</evidence>
<dbReference type="InterPro" id="IPR015421">
    <property type="entry name" value="PyrdxlP-dep_Trfase_major"/>
</dbReference>
<reference evidence="11" key="1">
    <citation type="submission" date="2017-08" db="EMBL/GenBank/DDBJ databases">
        <authorList>
            <person name="Varghese N."/>
            <person name="Submissions S."/>
        </authorList>
    </citation>
    <scope>NUCLEOTIDE SEQUENCE [LARGE SCALE GENOMIC DNA]</scope>
    <source>
        <strain evidence="11">USBA17B2</strain>
    </source>
</reference>
<name>A0A285VVI3_9MICO</name>
<dbReference type="GO" id="GO:0030170">
    <property type="term" value="F:pyridoxal phosphate binding"/>
    <property type="evidence" value="ECO:0007669"/>
    <property type="project" value="InterPro"/>
</dbReference>
<dbReference type="GO" id="GO:0047982">
    <property type="term" value="F:homocysteine desulfhydrase activity"/>
    <property type="evidence" value="ECO:0007669"/>
    <property type="project" value="UniProtKB-EC"/>
</dbReference>
<evidence type="ECO:0000256" key="7">
    <source>
        <dbReference type="ARBA" id="ARBA00052699"/>
    </source>
</evidence>
<keyword evidence="11" id="KW-1185">Reference proteome</keyword>
<dbReference type="Gene3D" id="3.40.640.10">
    <property type="entry name" value="Type I PLP-dependent aspartate aminotransferase-like (Major domain)"/>
    <property type="match status" value="1"/>
</dbReference>
<comment type="catalytic activity">
    <reaction evidence="7">
        <text>L-methionine + H2O = methanethiol + 2-oxobutanoate + NH4(+)</text>
        <dbReference type="Rhea" id="RHEA:23800"/>
        <dbReference type="ChEBI" id="CHEBI:15377"/>
        <dbReference type="ChEBI" id="CHEBI:16007"/>
        <dbReference type="ChEBI" id="CHEBI:16763"/>
        <dbReference type="ChEBI" id="CHEBI:28938"/>
        <dbReference type="ChEBI" id="CHEBI:57844"/>
        <dbReference type="EC" id="4.4.1.11"/>
    </reaction>
    <physiologicalReaction direction="left-to-right" evidence="7">
        <dbReference type="Rhea" id="RHEA:23801"/>
    </physiologicalReaction>
</comment>
<dbReference type="EMBL" id="OBQK01000008">
    <property type="protein sequence ID" value="SOC56641.1"/>
    <property type="molecule type" value="Genomic_DNA"/>
</dbReference>